<dbReference type="AlphaFoldDB" id="A0A084SNE0"/>
<feature type="region of interest" description="Disordered" evidence="1">
    <location>
        <begin position="1"/>
        <end position="24"/>
    </location>
</feature>
<gene>
    <name evidence="3" type="ORF">Q664_31540</name>
</gene>
<reference evidence="3 4" key="1">
    <citation type="submission" date="2014-07" db="EMBL/GenBank/DDBJ databases">
        <title>Draft Genome Sequence of Gephyronic Acid Producer, Cystobacter violaceus Strain Cb vi76.</title>
        <authorList>
            <person name="Stevens D.C."/>
            <person name="Young J."/>
            <person name="Carmichael R."/>
            <person name="Tan J."/>
            <person name="Taylor R.E."/>
        </authorList>
    </citation>
    <scope>NUCLEOTIDE SEQUENCE [LARGE SCALE GENOMIC DNA]</scope>
    <source>
        <strain evidence="3 4">Cb vi76</strain>
    </source>
</reference>
<name>A0A084SNE0_9BACT</name>
<accession>A0A084SNE0</accession>
<dbReference type="Proteomes" id="UP000028547">
    <property type="component" value="Unassembled WGS sequence"/>
</dbReference>
<dbReference type="CDD" id="cd00093">
    <property type="entry name" value="HTH_XRE"/>
    <property type="match status" value="1"/>
</dbReference>
<dbReference type="RefSeq" id="WP_043403600.1">
    <property type="nucleotide sequence ID" value="NZ_JPMI01000228.1"/>
</dbReference>
<feature type="domain" description="HTH cro/C1-type" evidence="2">
    <location>
        <begin position="25"/>
        <end position="78"/>
    </location>
</feature>
<protein>
    <submittedName>
        <fullName evidence="3">XRE family transcriptional regulator</fullName>
    </submittedName>
</protein>
<dbReference type="SMART" id="SM00530">
    <property type="entry name" value="HTH_XRE"/>
    <property type="match status" value="1"/>
</dbReference>
<evidence type="ECO:0000259" key="2">
    <source>
        <dbReference type="PROSITE" id="PS50943"/>
    </source>
</evidence>
<proteinExistence type="predicted"/>
<evidence type="ECO:0000313" key="3">
    <source>
        <dbReference type="EMBL" id="KFA89975.1"/>
    </source>
</evidence>
<evidence type="ECO:0000313" key="4">
    <source>
        <dbReference type="Proteomes" id="UP000028547"/>
    </source>
</evidence>
<dbReference type="Gene3D" id="1.10.260.40">
    <property type="entry name" value="lambda repressor-like DNA-binding domains"/>
    <property type="match status" value="1"/>
</dbReference>
<dbReference type="PROSITE" id="PS50943">
    <property type="entry name" value="HTH_CROC1"/>
    <property type="match status" value="1"/>
</dbReference>
<dbReference type="EMBL" id="JPMI01000228">
    <property type="protein sequence ID" value="KFA89975.1"/>
    <property type="molecule type" value="Genomic_DNA"/>
</dbReference>
<comment type="caution">
    <text evidence="3">The sequence shown here is derived from an EMBL/GenBank/DDBJ whole genome shotgun (WGS) entry which is preliminary data.</text>
</comment>
<dbReference type="InterPro" id="IPR001387">
    <property type="entry name" value="Cro/C1-type_HTH"/>
</dbReference>
<dbReference type="InterPro" id="IPR010982">
    <property type="entry name" value="Lambda_DNA-bd_dom_sf"/>
</dbReference>
<sequence length="91" mass="10166">MIPTVDTTRRSRSKRSTPAPDALTLAELRRLRGLTQVEAAAGAGMDQSELSKAERRADHRLSTLRRYVEALGGELEVFARFGSKRVRLKEV</sequence>
<dbReference type="GO" id="GO:0003677">
    <property type="term" value="F:DNA binding"/>
    <property type="evidence" value="ECO:0007669"/>
    <property type="project" value="InterPro"/>
</dbReference>
<evidence type="ECO:0000256" key="1">
    <source>
        <dbReference type="SAM" id="MobiDB-lite"/>
    </source>
</evidence>
<organism evidence="3 4">
    <name type="scientific">Archangium violaceum Cb vi76</name>
    <dbReference type="NCBI Taxonomy" id="1406225"/>
    <lineage>
        <taxon>Bacteria</taxon>
        <taxon>Pseudomonadati</taxon>
        <taxon>Myxococcota</taxon>
        <taxon>Myxococcia</taxon>
        <taxon>Myxococcales</taxon>
        <taxon>Cystobacterineae</taxon>
        <taxon>Archangiaceae</taxon>
        <taxon>Archangium</taxon>
    </lineage>
</organism>
<dbReference type="SUPFAM" id="SSF47413">
    <property type="entry name" value="lambda repressor-like DNA-binding domains"/>
    <property type="match status" value="1"/>
</dbReference>
<dbReference type="Pfam" id="PF01381">
    <property type="entry name" value="HTH_3"/>
    <property type="match status" value="1"/>
</dbReference>